<evidence type="ECO:0000313" key="2">
    <source>
        <dbReference type="Proteomes" id="UP000887567"/>
    </source>
</evidence>
<protein>
    <submittedName>
        <fullName evidence="1">Uncharacterized protein</fullName>
    </submittedName>
</protein>
<dbReference type="KEGG" id="epa:110236812"/>
<dbReference type="Proteomes" id="UP000887567">
    <property type="component" value="Unplaced"/>
</dbReference>
<evidence type="ECO:0000313" key="1">
    <source>
        <dbReference type="EnsemblMetazoa" id="XP_028514202.1"/>
    </source>
</evidence>
<proteinExistence type="predicted"/>
<dbReference type="EnsemblMetazoa" id="XM_028658401.1">
    <property type="protein sequence ID" value="XP_028514202.1"/>
    <property type="gene ID" value="LOC110236812"/>
</dbReference>
<dbReference type="GeneID" id="110236812"/>
<dbReference type="AlphaFoldDB" id="A0A913YI64"/>
<sequence>MDESVYNLMINPNVDLQKLDKDRHLTEYDRNLLQSVRDDIVSNTDTIIDCGYTGPIDKEHIEEIVNSIIVSIVSKRLMCLQEFVEGLNQFGVAPSIRLFPNIFKVLFTLESQPTAKVDANHIFSVLAPQYSMIGTKMETTSLHMKKQLYLMRVQNHQQINIRLQIHRYQGWRTGQKHRPINGEKLVIIVNFNHDCLQHNPEHKLCFPVVSACAKEITFPVEHMKTILCTSVDSCNGFTKVTGC</sequence>
<dbReference type="OrthoDB" id="5961134at2759"/>
<dbReference type="RefSeq" id="XP_028514202.1">
    <property type="nucleotide sequence ID" value="XM_028658401.1"/>
</dbReference>
<keyword evidence="2" id="KW-1185">Reference proteome</keyword>
<name>A0A913YI64_EXADI</name>
<organism evidence="1 2">
    <name type="scientific">Exaiptasia diaphana</name>
    <name type="common">Tropical sea anemone</name>
    <name type="synonym">Aiptasia pulchella</name>
    <dbReference type="NCBI Taxonomy" id="2652724"/>
    <lineage>
        <taxon>Eukaryota</taxon>
        <taxon>Metazoa</taxon>
        <taxon>Cnidaria</taxon>
        <taxon>Anthozoa</taxon>
        <taxon>Hexacorallia</taxon>
        <taxon>Actiniaria</taxon>
        <taxon>Aiptasiidae</taxon>
        <taxon>Exaiptasia</taxon>
    </lineage>
</organism>
<accession>A0A913YI64</accession>
<dbReference type="OMA" id="NHNCEAD"/>
<reference evidence="1" key="1">
    <citation type="submission" date="2022-11" db="UniProtKB">
        <authorList>
            <consortium name="EnsemblMetazoa"/>
        </authorList>
    </citation>
    <scope>IDENTIFICATION</scope>
</reference>